<keyword evidence="1" id="KW-0812">Transmembrane</keyword>
<feature type="transmembrane region" description="Helical" evidence="1">
    <location>
        <begin position="47"/>
        <end position="65"/>
    </location>
</feature>
<name>A0A1M7NCM2_9FIRM</name>
<dbReference type="STRING" id="1120996.SAMN02746066_04371"/>
<keyword evidence="1" id="KW-0472">Membrane</keyword>
<accession>A0A1M7NCM2</accession>
<reference evidence="2 3" key="1">
    <citation type="submission" date="2016-11" db="EMBL/GenBank/DDBJ databases">
        <authorList>
            <person name="Jaros S."/>
            <person name="Januszkiewicz K."/>
            <person name="Wedrychowicz H."/>
        </authorList>
    </citation>
    <scope>NUCLEOTIDE SEQUENCE [LARGE SCALE GENOMIC DNA]</scope>
    <source>
        <strain evidence="2 3">DSM 15930</strain>
    </source>
</reference>
<dbReference type="AlphaFoldDB" id="A0A1M7NCM2"/>
<gene>
    <name evidence="2" type="ORF">SAMN02746066_04371</name>
</gene>
<dbReference type="Proteomes" id="UP000184038">
    <property type="component" value="Unassembled WGS sequence"/>
</dbReference>
<sequence>MVKPMRTAKVINRTSIVITILMFILAYGTIGALEQGNINMLQATRRLLIFILLILFNSSVAYLTGKEDKH</sequence>
<proteinExistence type="predicted"/>
<evidence type="ECO:0000313" key="2">
    <source>
        <dbReference type="EMBL" id="SHN01411.1"/>
    </source>
</evidence>
<dbReference type="EMBL" id="FRCP01000027">
    <property type="protein sequence ID" value="SHN01411.1"/>
    <property type="molecule type" value="Genomic_DNA"/>
</dbReference>
<evidence type="ECO:0000313" key="3">
    <source>
        <dbReference type="Proteomes" id="UP000184038"/>
    </source>
</evidence>
<protein>
    <submittedName>
        <fullName evidence="2">Uncharacterized protein</fullName>
    </submittedName>
</protein>
<keyword evidence="1" id="KW-1133">Transmembrane helix</keyword>
<evidence type="ECO:0000256" key="1">
    <source>
        <dbReference type="SAM" id="Phobius"/>
    </source>
</evidence>
<organism evidence="2 3">
    <name type="scientific">Anaerosporobacter mobilis DSM 15930</name>
    <dbReference type="NCBI Taxonomy" id="1120996"/>
    <lineage>
        <taxon>Bacteria</taxon>
        <taxon>Bacillati</taxon>
        <taxon>Bacillota</taxon>
        <taxon>Clostridia</taxon>
        <taxon>Lachnospirales</taxon>
        <taxon>Lachnospiraceae</taxon>
        <taxon>Anaerosporobacter</taxon>
    </lineage>
</organism>
<keyword evidence="3" id="KW-1185">Reference proteome</keyword>